<evidence type="ECO:0000256" key="5">
    <source>
        <dbReference type="SAM" id="Phobius"/>
    </source>
</evidence>
<feature type="transmembrane region" description="Helical" evidence="5">
    <location>
        <begin position="191"/>
        <end position="211"/>
    </location>
</feature>
<dbReference type="PANTHER" id="PTHR10361">
    <property type="entry name" value="SODIUM-BILE ACID COTRANSPORTER"/>
    <property type="match status" value="1"/>
</dbReference>
<organism evidence="6 7">
    <name type="scientific">Veillonella absiana</name>
    <dbReference type="NCBI Taxonomy" id="3079305"/>
    <lineage>
        <taxon>Bacteria</taxon>
        <taxon>Bacillati</taxon>
        <taxon>Bacillota</taxon>
        <taxon>Negativicutes</taxon>
        <taxon>Veillonellales</taxon>
        <taxon>Veillonellaceae</taxon>
        <taxon>Veillonella</taxon>
    </lineage>
</organism>
<dbReference type="Proteomes" id="UP001272515">
    <property type="component" value="Unassembled WGS sequence"/>
</dbReference>
<dbReference type="EMBL" id="JAWJZB010000001">
    <property type="protein sequence ID" value="MDV5087393.1"/>
    <property type="molecule type" value="Genomic_DNA"/>
</dbReference>
<dbReference type="Gene3D" id="1.20.1530.20">
    <property type="match status" value="1"/>
</dbReference>
<evidence type="ECO:0000256" key="2">
    <source>
        <dbReference type="ARBA" id="ARBA00022692"/>
    </source>
</evidence>
<feature type="transmembrane region" description="Helical" evidence="5">
    <location>
        <begin position="159"/>
        <end position="179"/>
    </location>
</feature>
<protein>
    <submittedName>
        <fullName evidence="6">Bile acid:sodium symporter family protein</fullName>
    </submittedName>
</protein>
<dbReference type="InterPro" id="IPR002657">
    <property type="entry name" value="BilAc:Na_symport/Acr3"/>
</dbReference>
<dbReference type="InterPro" id="IPR004710">
    <property type="entry name" value="Bilac:Na_transpt"/>
</dbReference>
<comment type="subcellular location">
    <subcellularLocation>
        <location evidence="1">Membrane</location>
        <topology evidence="1">Multi-pass membrane protein</topology>
    </subcellularLocation>
</comment>
<keyword evidence="7" id="KW-1185">Reference proteome</keyword>
<evidence type="ECO:0000313" key="6">
    <source>
        <dbReference type="EMBL" id="MDV5087393.1"/>
    </source>
</evidence>
<feature type="transmembrane region" description="Helical" evidence="5">
    <location>
        <begin position="127"/>
        <end position="147"/>
    </location>
</feature>
<evidence type="ECO:0000256" key="4">
    <source>
        <dbReference type="ARBA" id="ARBA00023136"/>
    </source>
</evidence>
<feature type="transmembrane region" description="Helical" evidence="5">
    <location>
        <begin position="69"/>
        <end position="93"/>
    </location>
</feature>
<comment type="caution">
    <text evidence="6">The sequence shown here is derived from an EMBL/GenBank/DDBJ whole genome shotgun (WGS) entry which is preliminary data.</text>
</comment>
<gene>
    <name evidence="6" type="ORF">RVY80_00805</name>
</gene>
<feature type="transmembrane region" description="Helical" evidence="5">
    <location>
        <begin position="285"/>
        <end position="304"/>
    </location>
</feature>
<keyword evidence="4 5" id="KW-0472">Membrane</keyword>
<dbReference type="InterPro" id="IPR038770">
    <property type="entry name" value="Na+/solute_symporter_sf"/>
</dbReference>
<name>A0ABU3Z649_9FIRM</name>
<dbReference type="RefSeq" id="WP_317329251.1">
    <property type="nucleotide sequence ID" value="NZ_JAWJZA010000009.1"/>
</dbReference>
<dbReference type="Pfam" id="PF01758">
    <property type="entry name" value="SBF"/>
    <property type="match status" value="1"/>
</dbReference>
<feature type="transmembrane region" description="Helical" evidence="5">
    <location>
        <begin position="99"/>
        <end position="120"/>
    </location>
</feature>
<reference evidence="6 7" key="1">
    <citation type="submission" date="2023-10" db="EMBL/GenBank/DDBJ databases">
        <title>Veillonella sp. nov., isolated from a pig farm feces dump.</title>
        <authorList>
            <person name="Chang Y.-H."/>
        </authorList>
    </citation>
    <scope>NUCLEOTIDE SEQUENCE [LARGE SCALE GENOMIC DNA]</scope>
    <source>
        <strain evidence="6 7">YH-vei2233</strain>
    </source>
</reference>
<keyword evidence="2 5" id="KW-0812">Transmembrane</keyword>
<sequence length="321" mass="34447">MRYLQLINAFTARYVTVIILLFSGMAFVMPQYFGWAVQYTVFFLGAAMFGMGLNIKAKDFAIVLTRPKDIAIGVLAQYSIMPVSALIICNLFQLPPDIAIGVILVGCCPGGTASNVITYIARGDVSLSVGMTIASTLLAPLVTPLLVYTLGGQWVDVQLVPMMISVVKVVLLPVLLGILIQSMGQHRVDRIRPISPLISMIAIVLIIAGIIAVNRDIILMSGLLTLGVVCLHNLMGLGVGLIVSRACGLNYEKTTALAIEVGMQNSGLAVALATANFAMNPLATLAGAIFSVWHNMSGAVFANIRRRKYEEDYEQTNVVEA</sequence>
<accession>A0ABU3Z649</accession>
<evidence type="ECO:0000256" key="3">
    <source>
        <dbReference type="ARBA" id="ARBA00022989"/>
    </source>
</evidence>
<dbReference type="PANTHER" id="PTHR10361:SF28">
    <property type="entry name" value="P3 PROTEIN-RELATED"/>
    <property type="match status" value="1"/>
</dbReference>
<evidence type="ECO:0000313" key="7">
    <source>
        <dbReference type="Proteomes" id="UP001272515"/>
    </source>
</evidence>
<feature type="transmembrane region" description="Helical" evidence="5">
    <location>
        <begin position="12"/>
        <end position="33"/>
    </location>
</feature>
<feature type="transmembrane region" description="Helical" evidence="5">
    <location>
        <begin position="217"/>
        <end position="243"/>
    </location>
</feature>
<keyword evidence="3 5" id="KW-1133">Transmembrane helix</keyword>
<feature type="transmembrane region" description="Helical" evidence="5">
    <location>
        <begin position="255"/>
        <end position="279"/>
    </location>
</feature>
<feature type="transmembrane region" description="Helical" evidence="5">
    <location>
        <begin position="39"/>
        <end position="57"/>
    </location>
</feature>
<evidence type="ECO:0000256" key="1">
    <source>
        <dbReference type="ARBA" id="ARBA00004141"/>
    </source>
</evidence>
<proteinExistence type="predicted"/>